<reference evidence="2" key="2">
    <citation type="submission" date="2015-01" db="EMBL/GenBank/DDBJ databases">
        <title>Evolutionary Origins and Diversification of the Mycorrhizal Mutualists.</title>
        <authorList>
            <consortium name="DOE Joint Genome Institute"/>
            <consortium name="Mycorrhizal Genomics Consortium"/>
            <person name="Kohler A."/>
            <person name="Kuo A."/>
            <person name="Nagy L.G."/>
            <person name="Floudas D."/>
            <person name="Copeland A."/>
            <person name="Barry K.W."/>
            <person name="Cichocki N."/>
            <person name="Veneault-Fourrey C."/>
            <person name="LaButti K."/>
            <person name="Lindquist E.A."/>
            <person name="Lipzen A."/>
            <person name="Lundell T."/>
            <person name="Morin E."/>
            <person name="Murat C."/>
            <person name="Riley R."/>
            <person name="Ohm R."/>
            <person name="Sun H."/>
            <person name="Tunlid A."/>
            <person name="Henrissat B."/>
            <person name="Grigoriev I.V."/>
            <person name="Hibbett D.S."/>
            <person name="Martin F."/>
        </authorList>
    </citation>
    <scope>NUCLEOTIDE SEQUENCE [LARGE SCALE GENOMIC DNA]</scope>
    <source>
        <strain evidence="2">Ve08.2h10</strain>
    </source>
</reference>
<evidence type="ECO:0000313" key="1">
    <source>
        <dbReference type="EMBL" id="KIK91495.1"/>
    </source>
</evidence>
<evidence type="ECO:0000313" key="2">
    <source>
        <dbReference type="Proteomes" id="UP000054538"/>
    </source>
</evidence>
<protein>
    <submittedName>
        <fullName evidence="1">Uncharacterized protein</fullName>
    </submittedName>
</protein>
<dbReference type="Proteomes" id="UP000054538">
    <property type="component" value="Unassembled WGS sequence"/>
</dbReference>
<organism evidence="1 2">
    <name type="scientific">Paxillus rubicundulus Ve08.2h10</name>
    <dbReference type="NCBI Taxonomy" id="930991"/>
    <lineage>
        <taxon>Eukaryota</taxon>
        <taxon>Fungi</taxon>
        <taxon>Dikarya</taxon>
        <taxon>Basidiomycota</taxon>
        <taxon>Agaricomycotina</taxon>
        <taxon>Agaricomycetes</taxon>
        <taxon>Agaricomycetidae</taxon>
        <taxon>Boletales</taxon>
        <taxon>Paxilineae</taxon>
        <taxon>Paxillaceae</taxon>
        <taxon>Paxillus</taxon>
    </lineage>
</organism>
<keyword evidence="2" id="KW-1185">Reference proteome</keyword>
<sequence>MSLVQVLQGNQLFLGSSVRRRSTFYPRVCIVPHNIYHNDPPPPEMPRSNTLVPNCEYTPDSKSFVAQQPEVDPVLPHMPMYKSVLASYVH</sequence>
<accession>A0A0D0E3D0</accession>
<reference evidence="1 2" key="1">
    <citation type="submission" date="2014-04" db="EMBL/GenBank/DDBJ databases">
        <authorList>
            <consortium name="DOE Joint Genome Institute"/>
            <person name="Kuo A."/>
            <person name="Kohler A."/>
            <person name="Jargeat P."/>
            <person name="Nagy L.G."/>
            <person name="Floudas D."/>
            <person name="Copeland A."/>
            <person name="Barry K.W."/>
            <person name="Cichocki N."/>
            <person name="Veneault-Fourrey C."/>
            <person name="LaButti K."/>
            <person name="Lindquist E.A."/>
            <person name="Lipzen A."/>
            <person name="Lundell T."/>
            <person name="Morin E."/>
            <person name="Murat C."/>
            <person name="Sun H."/>
            <person name="Tunlid A."/>
            <person name="Henrissat B."/>
            <person name="Grigoriev I.V."/>
            <person name="Hibbett D.S."/>
            <person name="Martin F."/>
            <person name="Nordberg H.P."/>
            <person name="Cantor M.N."/>
            <person name="Hua S.X."/>
        </authorList>
    </citation>
    <scope>NUCLEOTIDE SEQUENCE [LARGE SCALE GENOMIC DNA]</scope>
    <source>
        <strain evidence="1 2">Ve08.2h10</strain>
    </source>
</reference>
<dbReference type="AlphaFoldDB" id="A0A0D0E3D0"/>
<dbReference type="EMBL" id="KN825381">
    <property type="protein sequence ID" value="KIK91495.1"/>
    <property type="molecule type" value="Genomic_DNA"/>
</dbReference>
<gene>
    <name evidence="1" type="ORF">PAXRUDRAFT_627307</name>
</gene>
<dbReference type="HOGENOM" id="CLU_2441531_0_0_1"/>
<dbReference type="InParanoid" id="A0A0D0E3D0"/>
<name>A0A0D0E3D0_9AGAM</name>
<proteinExistence type="predicted"/>